<name>A0A9Q1GKH4_9CARY</name>
<dbReference type="Proteomes" id="UP001153076">
    <property type="component" value="Unassembled WGS sequence"/>
</dbReference>
<organism evidence="1 2">
    <name type="scientific">Carnegiea gigantea</name>
    <dbReference type="NCBI Taxonomy" id="171969"/>
    <lineage>
        <taxon>Eukaryota</taxon>
        <taxon>Viridiplantae</taxon>
        <taxon>Streptophyta</taxon>
        <taxon>Embryophyta</taxon>
        <taxon>Tracheophyta</taxon>
        <taxon>Spermatophyta</taxon>
        <taxon>Magnoliopsida</taxon>
        <taxon>eudicotyledons</taxon>
        <taxon>Gunneridae</taxon>
        <taxon>Pentapetalae</taxon>
        <taxon>Caryophyllales</taxon>
        <taxon>Cactineae</taxon>
        <taxon>Cactaceae</taxon>
        <taxon>Cactoideae</taxon>
        <taxon>Echinocereeae</taxon>
        <taxon>Carnegiea</taxon>
    </lineage>
</organism>
<dbReference type="AlphaFoldDB" id="A0A9Q1GKH4"/>
<protein>
    <recommendedName>
        <fullName evidence="3">Reverse transcriptase zinc-binding domain-containing protein</fullName>
    </recommendedName>
</protein>
<evidence type="ECO:0000313" key="2">
    <source>
        <dbReference type="Proteomes" id="UP001153076"/>
    </source>
</evidence>
<proteinExistence type="predicted"/>
<comment type="caution">
    <text evidence="1">The sequence shown here is derived from an EMBL/GenBank/DDBJ whole genome shotgun (WGS) entry which is preliminary data.</text>
</comment>
<reference evidence="1" key="1">
    <citation type="submission" date="2022-04" db="EMBL/GenBank/DDBJ databases">
        <title>Carnegiea gigantea Genome sequencing and assembly v2.</title>
        <authorList>
            <person name="Copetti D."/>
            <person name="Sanderson M.J."/>
            <person name="Burquez A."/>
            <person name="Wojciechowski M.F."/>
        </authorList>
    </citation>
    <scope>NUCLEOTIDE SEQUENCE</scope>
    <source>
        <strain evidence="1">SGP5-SGP5p</strain>
        <tissue evidence="1">Aerial part</tissue>
    </source>
</reference>
<dbReference type="EMBL" id="JAKOGI010003651">
    <property type="protein sequence ID" value="KAJ8420248.1"/>
    <property type="molecule type" value="Genomic_DNA"/>
</dbReference>
<dbReference type="OrthoDB" id="677550at2759"/>
<evidence type="ECO:0008006" key="3">
    <source>
        <dbReference type="Google" id="ProtNLM"/>
    </source>
</evidence>
<sequence length="181" mass="21190">MERGQRYKVAHGLRIRPMGKFHLVKSQHSQSCIHLLDFHSGETAHKSKIGQIPSPQVVECHLCSATEEDDAHLVFTCFFARKVWEELRKWWAGIPIAVNKTQMLSMIKHTKEPKTRKLITGAIMTAAIYNIWRARNPAMFKNQILPVTHIVKGIREQIKYRILYLYSIHRKFEMYIDSLLH</sequence>
<accession>A0A9Q1GKH4</accession>
<gene>
    <name evidence="1" type="ORF">Cgig2_033519</name>
</gene>
<evidence type="ECO:0000313" key="1">
    <source>
        <dbReference type="EMBL" id="KAJ8420248.1"/>
    </source>
</evidence>
<keyword evidence="2" id="KW-1185">Reference proteome</keyword>